<proteinExistence type="predicted"/>
<gene>
    <name evidence="3" type="ORF">MAUB_34120</name>
</gene>
<evidence type="ECO:0000256" key="1">
    <source>
        <dbReference type="SAM" id="MobiDB-lite"/>
    </source>
</evidence>
<evidence type="ECO:0000256" key="2">
    <source>
        <dbReference type="SAM" id="SignalP"/>
    </source>
</evidence>
<keyword evidence="2" id="KW-0732">Signal</keyword>
<dbReference type="Proteomes" id="UP000465609">
    <property type="component" value="Chromosome"/>
</dbReference>
<evidence type="ECO:0000313" key="4">
    <source>
        <dbReference type="Proteomes" id="UP000465609"/>
    </source>
</evidence>
<evidence type="ECO:0008006" key="5">
    <source>
        <dbReference type="Google" id="ProtNLM"/>
    </source>
</evidence>
<feature type="region of interest" description="Disordered" evidence="1">
    <location>
        <begin position="153"/>
        <end position="173"/>
    </location>
</feature>
<feature type="compositionally biased region" description="Basic and acidic residues" evidence="1">
    <location>
        <begin position="164"/>
        <end position="173"/>
    </location>
</feature>
<accession>A0ABM7IFM3</accession>
<reference evidence="3 4" key="1">
    <citation type="journal article" date="2019" name="Emerg. Microbes Infect.">
        <title>Comprehensive subspecies identification of 175 nontuberculous mycobacteria species based on 7547 genomic profiles.</title>
        <authorList>
            <person name="Matsumoto Y."/>
            <person name="Kinjo T."/>
            <person name="Motooka D."/>
            <person name="Nabeya D."/>
            <person name="Jung N."/>
            <person name="Uechi K."/>
            <person name="Horii T."/>
            <person name="Iida T."/>
            <person name="Fujita J."/>
            <person name="Nakamura S."/>
        </authorList>
    </citation>
    <scope>NUCLEOTIDE SEQUENCE [LARGE SCALE GENOMIC DNA]</scope>
    <source>
        <strain evidence="3 4">JCM 15296</strain>
    </source>
</reference>
<feature type="signal peptide" evidence="2">
    <location>
        <begin position="1"/>
        <end position="21"/>
    </location>
</feature>
<evidence type="ECO:0000313" key="3">
    <source>
        <dbReference type="EMBL" id="BBX85539.1"/>
    </source>
</evidence>
<name>A0ABM7IFM3_9MYCO</name>
<keyword evidence="4" id="KW-1185">Reference proteome</keyword>
<protein>
    <recommendedName>
        <fullName evidence="5">Lipoprotein LppJ</fullName>
    </recommendedName>
</protein>
<dbReference type="EMBL" id="AP022577">
    <property type="protein sequence ID" value="BBX85539.1"/>
    <property type="molecule type" value="Genomic_DNA"/>
</dbReference>
<organism evidence="3 4">
    <name type="scientific">Mycolicibacterium aubagnense</name>
    <dbReference type="NCBI Taxonomy" id="319707"/>
    <lineage>
        <taxon>Bacteria</taxon>
        <taxon>Bacillati</taxon>
        <taxon>Actinomycetota</taxon>
        <taxon>Actinomycetes</taxon>
        <taxon>Mycobacteriales</taxon>
        <taxon>Mycobacteriaceae</taxon>
        <taxon>Mycolicibacterium</taxon>
    </lineage>
</organism>
<dbReference type="PROSITE" id="PS51257">
    <property type="entry name" value="PROKAR_LIPOPROTEIN"/>
    <property type="match status" value="1"/>
</dbReference>
<sequence length="173" mass="18964">MTRLRVSAALLALLAVTGCSDFVLNPISPQEARRQVIDVSRQVITDLGADVADASFVYDSCNDYGKSPFRGHVSMGLWMPGADRSREVTPESVLTQFRERGWQTDPDFHSHAATFKRDGVDVQVWVIPPPKPNQPPVAHVSIDVLGECRDNFDHRSDGTATKSTDVKGELTSG</sequence>
<feature type="chain" id="PRO_5045075606" description="Lipoprotein LppJ" evidence="2">
    <location>
        <begin position="22"/>
        <end position="173"/>
    </location>
</feature>